<dbReference type="Gene3D" id="3.40.50.2300">
    <property type="match status" value="1"/>
</dbReference>
<dbReference type="InterPro" id="IPR016032">
    <property type="entry name" value="Sig_transdc_resp-reg_C-effctor"/>
</dbReference>
<dbReference type="RefSeq" id="WP_308400311.1">
    <property type="nucleotide sequence ID" value="NZ_LT009757.1"/>
</dbReference>
<accession>A0ABM9VJ45</accession>
<proteinExistence type="predicted"/>
<keyword evidence="2" id="KW-0597">Phosphoprotein</keyword>
<dbReference type="PANTHER" id="PTHR48111:SF36">
    <property type="entry name" value="TRANSCRIPTIONAL REGULATORY PROTEIN CUTR"/>
    <property type="match status" value="1"/>
</dbReference>
<dbReference type="Pfam" id="PF00486">
    <property type="entry name" value="Trans_reg_C"/>
    <property type="match status" value="1"/>
</dbReference>
<evidence type="ECO:0000256" key="3">
    <source>
        <dbReference type="PROSITE-ProRule" id="PRU01091"/>
    </source>
</evidence>
<feature type="DNA-binding region" description="OmpR/PhoB-type" evidence="3">
    <location>
        <begin position="154"/>
        <end position="252"/>
    </location>
</feature>
<protein>
    <submittedName>
        <fullName evidence="6">Two component response regulator</fullName>
    </submittedName>
</protein>
<dbReference type="InterPro" id="IPR001867">
    <property type="entry name" value="OmpR/PhoB-type_DNA-bd"/>
</dbReference>
<evidence type="ECO:0000256" key="2">
    <source>
        <dbReference type="PROSITE-ProRule" id="PRU00169"/>
    </source>
</evidence>
<evidence type="ECO:0000313" key="7">
    <source>
        <dbReference type="Proteomes" id="UP000191812"/>
    </source>
</evidence>
<dbReference type="Proteomes" id="UP000191812">
    <property type="component" value="Unassembled WGS sequence"/>
</dbReference>
<dbReference type="SUPFAM" id="SSF46894">
    <property type="entry name" value="C-terminal effector domain of the bipartite response regulators"/>
    <property type="match status" value="1"/>
</dbReference>
<sequence>MAVEFIRNIHINLLLEFLRTAVRDLHDQATMKLLLIEDDPEMTDALRTALSQHGIVLDAVGDLAMAREAIAMADYDIVLIDRQLPDGDGSTFLADLHRTGSNTRSIIISALRSTDERISGLNDGADDYLPKPFEIPELIARMSAVLRRVPTAGPFVLSAGNVTYDRVSCDVHVNGVRLALTRRELLIIETLLRNRGRTVLRSSLEGQVYSFDDEIQSNSLESNMSRLRRKLGEAEADIVIKNIRGIGYYLHEQK</sequence>
<gene>
    <name evidence="6" type="primary">basR</name>
    <name evidence="6" type="ORF">AGR13a_Lc110006</name>
</gene>
<name>A0ABM9VJ45_9HYPH</name>
<dbReference type="SMART" id="SM00448">
    <property type="entry name" value="REC"/>
    <property type="match status" value="1"/>
</dbReference>
<dbReference type="PROSITE" id="PS51755">
    <property type="entry name" value="OMPR_PHOB"/>
    <property type="match status" value="1"/>
</dbReference>
<organism evidence="6 7">
    <name type="scientific">Agrobacterium genomosp. 13 str. CFBP 6927</name>
    <dbReference type="NCBI Taxonomy" id="1183428"/>
    <lineage>
        <taxon>Bacteria</taxon>
        <taxon>Pseudomonadati</taxon>
        <taxon>Pseudomonadota</taxon>
        <taxon>Alphaproteobacteria</taxon>
        <taxon>Hyphomicrobiales</taxon>
        <taxon>Rhizobiaceae</taxon>
        <taxon>Rhizobium/Agrobacterium group</taxon>
        <taxon>Agrobacterium</taxon>
        <taxon>Agrobacterium tumefaciens complex</taxon>
    </lineage>
</organism>
<dbReference type="EMBL" id="FBWH01000037">
    <property type="protein sequence ID" value="CUX48037.1"/>
    <property type="molecule type" value="Genomic_DNA"/>
</dbReference>
<dbReference type="CDD" id="cd00383">
    <property type="entry name" value="trans_reg_C"/>
    <property type="match status" value="1"/>
</dbReference>
<evidence type="ECO:0000259" key="5">
    <source>
        <dbReference type="PROSITE" id="PS51755"/>
    </source>
</evidence>
<dbReference type="SMART" id="SM00862">
    <property type="entry name" value="Trans_reg_C"/>
    <property type="match status" value="1"/>
</dbReference>
<dbReference type="InterPro" id="IPR039420">
    <property type="entry name" value="WalR-like"/>
</dbReference>
<reference evidence="6 7" key="1">
    <citation type="submission" date="2016-01" db="EMBL/GenBank/DDBJ databases">
        <authorList>
            <person name="Regsiter A."/>
            <person name="william w."/>
        </authorList>
    </citation>
    <scope>NUCLEOTIDE SEQUENCE [LARGE SCALE GENOMIC DNA]</scope>
    <source>
        <strain evidence="6 7">CFBP 6927</strain>
    </source>
</reference>
<dbReference type="PROSITE" id="PS50110">
    <property type="entry name" value="RESPONSE_REGULATORY"/>
    <property type="match status" value="1"/>
</dbReference>
<dbReference type="Pfam" id="PF00072">
    <property type="entry name" value="Response_reg"/>
    <property type="match status" value="1"/>
</dbReference>
<dbReference type="InterPro" id="IPR036388">
    <property type="entry name" value="WH-like_DNA-bd_sf"/>
</dbReference>
<dbReference type="InterPro" id="IPR001789">
    <property type="entry name" value="Sig_transdc_resp-reg_receiver"/>
</dbReference>
<feature type="domain" description="Response regulatory" evidence="4">
    <location>
        <begin position="32"/>
        <end position="146"/>
    </location>
</feature>
<keyword evidence="7" id="KW-1185">Reference proteome</keyword>
<dbReference type="Gene3D" id="1.10.10.10">
    <property type="entry name" value="Winged helix-like DNA-binding domain superfamily/Winged helix DNA-binding domain"/>
    <property type="match status" value="1"/>
</dbReference>
<evidence type="ECO:0000256" key="1">
    <source>
        <dbReference type="ARBA" id="ARBA00023125"/>
    </source>
</evidence>
<dbReference type="InterPro" id="IPR011006">
    <property type="entry name" value="CheY-like_superfamily"/>
</dbReference>
<feature type="modified residue" description="4-aspartylphosphate" evidence="2">
    <location>
        <position position="81"/>
    </location>
</feature>
<dbReference type="PANTHER" id="PTHR48111">
    <property type="entry name" value="REGULATOR OF RPOS"/>
    <property type="match status" value="1"/>
</dbReference>
<dbReference type="Gene3D" id="6.10.250.690">
    <property type="match status" value="1"/>
</dbReference>
<evidence type="ECO:0000259" key="4">
    <source>
        <dbReference type="PROSITE" id="PS50110"/>
    </source>
</evidence>
<keyword evidence="1 3" id="KW-0238">DNA-binding</keyword>
<feature type="domain" description="OmpR/PhoB-type" evidence="5">
    <location>
        <begin position="154"/>
        <end position="252"/>
    </location>
</feature>
<dbReference type="SUPFAM" id="SSF52172">
    <property type="entry name" value="CheY-like"/>
    <property type="match status" value="1"/>
</dbReference>
<comment type="caution">
    <text evidence="6">The sequence shown here is derived from an EMBL/GenBank/DDBJ whole genome shotgun (WGS) entry which is preliminary data.</text>
</comment>
<evidence type="ECO:0000313" key="6">
    <source>
        <dbReference type="EMBL" id="CUX48037.1"/>
    </source>
</evidence>